<keyword evidence="6" id="KW-1185">Reference proteome</keyword>
<feature type="region of interest" description="Disordered" evidence="3">
    <location>
        <begin position="143"/>
        <end position="173"/>
    </location>
</feature>
<name>A0A8X7PW52_BRACI</name>
<dbReference type="SUPFAM" id="SSF49599">
    <property type="entry name" value="TRAF domain-like"/>
    <property type="match status" value="1"/>
</dbReference>
<feature type="coiled-coil region" evidence="2">
    <location>
        <begin position="267"/>
        <end position="315"/>
    </location>
</feature>
<comment type="caution">
    <text evidence="5">The sequence shown here is derived from an EMBL/GenBank/DDBJ whole genome shotgun (WGS) entry which is preliminary data.</text>
</comment>
<dbReference type="InterPro" id="IPR050804">
    <property type="entry name" value="MCC"/>
</dbReference>
<dbReference type="Pfam" id="PF22486">
    <property type="entry name" value="MATH_2"/>
    <property type="match status" value="1"/>
</dbReference>
<evidence type="ECO:0000259" key="4">
    <source>
        <dbReference type="PROSITE" id="PS50144"/>
    </source>
</evidence>
<accession>A0A8X7PW52</accession>
<feature type="domain" description="MATH" evidence="4">
    <location>
        <begin position="9"/>
        <end position="132"/>
    </location>
</feature>
<protein>
    <recommendedName>
        <fullName evidence="4">MATH domain-containing protein</fullName>
    </recommendedName>
</protein>
<sequence>MSSMVNKAGNKFTWVIKDFSSLQSRIIYSDGFLIGGYKWLLLAIPKRTKDYVSMFLGVADYKPMSLGWKRDAKISLKVVNQNSDKSSIQRACHWLFDQKKPLCFLKDLPLAKLNAKDGGFLVNGELKIVAEVNVLEVIGKSDDASEGSEEDVQPKKKTKMNDCGTGSSDLHNQETRVGNETVDVNGFQVSPSQVASVRCIFEKTPDFASKVRSESDNQHLKSSYMNALLGLIETLCKLPEKLSDDAFDEASAAVSYLMQVGFKVDWLEKKLEEVKEKKKKMDTGKAQLQHREEELQNLTKKCSDLKDIVEKQSADMSAANVALSFDDVV</sequence>
<dbReference type="PANTHER" id="PTHR46236">
    <property type="entry name" value="TRAF-LIKE SUPERFAMILY PROTEIN"/>
    <property type="match status" value="1"/>
</dbReference>
<evidence type="ECO:0000313" key="6">
    <source>
        <dbReference type="Proteomes" id="UP000886595"/>
    </source>
</evidence>
<dbReference type="PROSITE" id="PS50144">
    <property type="entry name" value="MATH"/>
    <property type="match status" value="1"/>
</dbReference>
<dbReference type="Proteomes" id="UP000886595">
    <property type="component" value="Unassembled WGS sequence"/>
</dbReference>
<organism evidence="5 6">
    <name type="scientific">Brassica carinata</name>
    <name type="common">Ethiopian mustard</name>
    <name type="synonym">Abyssinian cabbage</name>
    <dbReference type="NCBI Taxonomy" id="52824"/>
    <lineage>
        <taxon>Eukaryota</taxon>
        <taxon>Viridiplantae</taxon>
        <taxon>Streptophyta</taxon>
        <taxon>Embryophyta</taxon>
        <taxon>Tracheophyta</taxon>
        <taxon>Spermatophyta</taxon>
        <taxon>Magnoliopsida</taxon>
        <taxon>eudicotyledons</taxon>
        <taxon>Gunneridae</taxon>
        <taxon>Pentapetalae</taxon>
        <taxon>rosids</taxon>
        <taxon>malvids</taxon>
        <taxon>Brassicales</taxon>
        <taxon>Brassicaceae</taxon>
        <taxon>Brassiceae</taxon>
        <taxon>Brassica</taxon>
    </lineage>
</organism>
<dbReference type="EMBL" id="JAAMPC010000015">
    <property type="protein sequence ID" value="KAG2258367.1"/>
    <property type="molecule type" value="Genomic_DNA"/>
</dbReference>
<dbReference type="InterPro" id="IPR002083">
    <property type="entry name" value="MATH/TRAF_dom"/>
</dbReference>
<reference evidence="5 6" key="1">
    <citation type="submission" date="2020-02" db="EMBL/GenBank/DDBJ databases">
        <authorList>
            <person name="Ma Q."/>
            <person name="Huang Y."/>
            <person name="Song X."/>
            <person name="Pei D."/>
        </authorList>
    </citation>
    <scope>NUCLEOTIDE SEQUENCE [LARGE SCALE GENOMIC DNA]</scope>
    <source>
        <strain evidence="5">Sxm20200214</strain>
        <tissue evidence="5">Leaf</tissue>
    </source>
</reference>
<proteinExistence type="predicted"/>
<dbReference type="CDD" id="cd00121">
    <property type="entry name" value="MATH"/>
    <property type="match status" value="1"/>
</dbReference>
<dbReference type="PANTHER" id="PTHR46236:SF4">
    <property type="entry name" value="MATH DOMAIN-CONTAINING PROTEIN"/>
    <property type="match status" value="1"/>
</dbReference>
<evidence type="ECO:0000256" key="2">
    <source>
        <dbReference type="SAM" id="Coils"/>
    </source>
</evidence>
<dbReference type="InterPro" id="IPR008974">
    <property type="entry name" value="TRAF-like"/>
</dbReference>
<gene>
    <name evidence="5" type="ORF">Bca52824_077661</name>
</gene>
<evidence type="ECO:0000256" key="3">
    <source>
        <dbReference type="SAM" id="MobiDB-lite"/>
    </source>
</evidence>
<dbReference type="SMART" id="SM00061">
    <property type="entry name" value="MATH"/>
    <property type="match status" value="1"/>
</dbReference>
<dbReference type="Gene3D" id="2.60.210.10">
    <property type="entry name" value="Apoptosis, Tumor Necrosis Factor Receptor Associated Protein 2, Chain A"/>
    <property type="match status" value="1"/>
</dbReference>
<feature type="compositionally biased region" description="Polar residues" evidence="3">
    <location>
        <begin position="164"/>
        <end position="173"/>
    </location>
</feature>
<keyword evidence="1 2" id="KW-0175">Coiled coil</keyword>
<evidence type="ECO:0000313" key="5">
    <source>
        <dbReference type="EMBL" id="KAG2258367.1"/>
    </source>
</evidence>
<dbReference type="OrthoDB" id="289038at2759"/>
<dbReference type="AlphaFoldDB" id="A0A8X7PW52"/>
<evidence type="ECO:0000256" key="1">
    <source>
        <dbReference type="ARBA" id="ARBA00023054"/>
    </source>
</evidence>